<dbReference type="Gene3D" id="2.10.25.10">
    <property type="entry name" value="Laminin"/>
    <property type="match status" value="22"/>
</dbReference>
<keyword evidence="9" id="KW-0119">Carbohydrate metabolism</keyword>
<dbReference type="InterPro" id="IPR012291">
    <property type="entry name" value="CBM2_carb-bd_dom_sf"/>
</dbReference>
<dbReference type="InterPro" id="IPR024731">
    <property type="entry name" value="NELL2-like_EGF"/>
</dbReference>
<dbReference type="SMART" id="SM00181">
    <property type="entry name" value="EGF"/>
    <property type="match status" value="22"/>
</dbReference>
<feature type="domain" description="EGF-like" evidence="13">
    <location>
        <begin position="1253"/>
        <end position="1289"/>
    </location>
</feature>
<feature type="disulfide bond" evidence="11">
    <location>
        <begin position="642"/>
        <end position="651"/>
    </location>
</feature>
<feature type="disulfide bond" evidence="11">
    <location>
        <begin position="1279"/>
        <end position="1288"/>
    </location>
</feature>
<dbReference type="InterPro" id="IPR009030">
    <property type="entry name" value="Growth_fac_rcpt_cys_sf"/>
</dbReference>
<evidence type="ECO:0000313" key="16">
    <source>
        <dbReference type="Proteomes" id="UP001642483"/>
    </source>
</evidence>
<dbReference type="PROSITE" id="PS50853">
    <property type="entry name" value="FN3"/>
    <property type="match status" value="1"/>
</dbReference>
<dbReference type="InterPro" id="IPR018097">
    <property type="entry name" value="EGF_Ca-bd_CS"/>
</dbReference>
<dbReference type="PANTHER" id="PTHR24050">
    <property type="entry name" value="PA14 DOMAIN-CONTAINING PROTEIN"/>
    <property type="match status" value="1"/>
</dbReference>
<evidence type="ECO:0000259" key="13">
    <source>
        <dbReference type="PROSITE" id="PS50026"/>
    </source>
</evidence>
<dbReference type="CDD" id="cd00063">
    <property type="entry name" value="FN3"/>
    <property type="match status" value="1"/>
</dbReference>
<evidence type="ECO:0000256" key="8">
    <source>
        <dbReference type="ARBA" id="ARBA00023157"/>
    </source>
</evidence>
<dbReference type="InterPro" id="IPR003961">
    <property type="entry name" value="FN3_dom"/>
</dbReference>
<comment type="similarity">
    <text evidence="2">Belongs to the glycosyl hydrolase 9 (cellulase E) family.</text>
</comment>
<dbReference type="SMART" id="SM00179">
    <property type="entry name" value="EGF_CA"/>
    <property type="match status" value="22"/>
</dbReference>
<keyword evidence="7" id="KW-0136">Cellulose degradation</keyword>
<dbReference type="Pfam" id="PF00759">
    <property type="entry name" value="Glyco_hydro_9"/>
    <property type="match status" value="1"/>
</dbReference>
<evidence type="ECO:0000256" key="10">
    <source>
        <dbReference type="ARBA" id="ARBA00023326"/>
    </source>
</evidence>
<dbReference type="InterPro" id="IPR052235">
    <property type="entry name" value="Nephronectin_domain"/>
</dbReference>
<keyword evidence="10" id="KW-0624">Polysaccharide degradation</keyword>
<evidence type="ECO:0000256" key="3">
    <source>
        <dbReference type="ARBA" id="ARBA00012601"/>
    </source>
</evidence>
<dbReference type="EMBL" id="CAWYQH010000103">
    <property type="protein sequence ID" value="CAK8687022.1"/>
    <property type="molecule type" value="Genomic_DNA"/>
</dbReference>
<dbReference type="InterPro" id="IPR000742">
    <property type="entry name" value="EGF"/>
</dbReference>
<dbReference type="InterPro" id="IPR001881">
    <property type="entry name" value="EGF-like_Ca-bd_dom"/>
</dbReference>
<feature type="domain" description="EGF-like" evidence="13">
    <location>
        <begin position="1768"/>
        <end position="1808"/>
    </location>
</feature>
<feature type="domain" description="EGF-like" evidence="13">
    <location>
        <begin position="1541"/>
        <end position="1581"/>
    </location>
</feature>
<keyword evidence="6" id="KW-0677">Repeat</keyword>
<evidence type="ECO:0000256" key="6">
    <source>
        <dbReference type="ARBA" id="ARBA00022737"/>
    </source>
</evidence>
<protein>
    <recommendedName>
        <fullName evidence="3">cellulase</fullName>
        <ecNumber evidence="3">3.2.1.4</ecNumber>
    </recommendedName>
</protein>
<evidence type="ECO:0000256" key="5">
    <source>
        <dbReference type="ARBA" id="ARBA00022729"/>
    </source>
</evidence>
<dbReference type="Pfam" id="PF07645">
    <property type="entry name" value="EGF_CA"/>
    <property type="match status" value="12"/>
</dbReference>
<dbReference type="CDD" id="cd00053">
    <property type="entry name" value="EGF"/>
    <property type="match status" value="1"/>
</dbReference>
<dbReference type="Gene3D" id="1.50.10.10">
    <property type="match status" value="1"/>
</dbReference>
<feature type="domain" description="EGF-like" evidence="13">
    <location>
        <begin position="1724"/>
        <end position="1767"/>
    </location>
</feature>
<dbReference type="InterPro" id="IPR000152">
    <property type="entry name" value="EGF-type_Asp/Asn_hydroxyl_site"/>
</dbReference>
<evidence type="ECO:0000256" key="4">
    <source>
        <dbReference type="ARBA" id="ARBA00022536"/>
    </source>
</evidence>
<keyword evidence="16" id="KW-1185">Reference proteome</keyword>
<evidence type="ECO:0000256" key="2">
    <source>
        <dbReference type="ARBA" id="ARBA00007072"/>
    </source>
</evidence>
<dbReference type="InterPro" id="IPR013783">
    <property type="entry name" value="Ig-like_fold"/>
</dbReference>
<dbReference type="PROSITE" id="PS50026">
    <property type="entry name" value="EGF_3"/>
    <property type="match status" value="21"/>
</dbReference>
<dbReference type="InterPro" id="IPR036116">
    <property type="entry name" value="FN3_sf"/>
</dbReference>
<evidence type="ECO:0000256" key="9">
    <source>
        <dbReference type="ARBA" id="ARBA00023277"/>
    </source>
</evidence>
<feature type="domain" description="EGF-like" evidence="13">
    <location>
        <begin position="1582"/>
        <end position="1625"/>
    </location>
</feature>
<dbReference type="Pfam" id="PF00041">
    <property type="entry name" value="fn3"/>
    <property type="match status" value="1"/>
</dbReference>
<feature type="domain" description="EGF-like" evidence="13">
    <location>
        <begin position="1992"/>
        <end position="2035"/>
    </location>
</feature>
<proteinExistence type="inferred from homology"/>
<feature type="domain" description="EGF-like" evidence="13">
    <location>
        <begin position="1626"/>
        <end position="1666"/>
    </location>
</feature>
<evidence type="ECO:0000256" key="11">
    <source>
        <dbReference type="PROSITE-ProRule" id="PRU00076"/>
    </source>
</evidence>
<keyword evidence="5 12" id="KW-0732">Signal</keyword>
<dbReference type="InterPro" id="IPR008965">
    <property type="entry name" value="CBM2/CBM3_carb-bd_dom_sf"/>
</dbReference>
<feature type="domain" description="EGF-like" evidence="13">
    <location>
        <begin position="1817"/>
        <end position="1857"/>
    </location>
</feature>
<dbReference type="InterPro" id="IPR008928">
    <property type="entry name" value="6-hairpin_glycosidase_sf"/>
</dbReference>
<feature type="domain" description="Fibronectin type-III" evidence="14">
    <location>
        <begin position="1162"/>
        <end position="1256"/>
    </location>
</feature>
<gene>
    <name evidence="15" type="ORF">CVLEPA_LOCUS19052</name>
</gene>
<dbReference type="InterPro" id="IPR001701">
    <property type="entry name" value="Glyco_hydro_9"/>
</dbReference>
<comment type="catalytic activity">
    <reaction evidence="1">
        <text>Endohydrolysis of (1-&gt;4)-beta-D-glucosidic linkages in cellulose, lichenin and cereal beta-D-glucans.</text>
        <dbReference type="EC" id="3.2.1.4"/>
    </reaction>
</comment>
<feature type="domain" description="EGF-like" evidence="13">
    <location>
        <begin position="1369"/>
        <end position="1409"/>
    </location>
</feature>
<evidence type="ECO:0000256" key="12">
    <source>
        <dbReference type="SAM" id="SignalP"/>
    </source>
</evidence>
<feature type="domain" description="EGF-like" evidence="13">
    <location>
        <begin position="1683"/>
        <end position="1723"/>
    </location>
</feature>
<dbReference type="SMART" id="SM00060">
    <property type="entry name" value="FN3"/>
    <property type="match status" value="2"/>
</dbReference>
<dbReference type="CDD" id="cd00054">
    <property type="entry name" value="EGF_CA"/>
    <property type="match status" value="17"/>
</dbReference>
<dbReference type="SUPFAM" id="SSF57184">
    <property type="entry name" value="Growth factor receptor domain"/>
    <property type="match status" value="7"/>
</dbReference>
<keyword evidence="8 11" id="KW-1015">Disulfide bond</keyword>
<reference evidence="15 16" key="1">
    <citation type="submission" date="2024-02" db="EMBL/GenBank/DDBJ databases">
        <authorList>
            <person name="Daric V."/>
            <person name="Darras S."/>
        </authorList>
    </citation>
    <scope>NUCLEOTIDE SEQUENCE [LARGE SCALE GENOMIC DNA]</scope>
</reference>
<feature type="domain" description="EGF-like" evidence="13">
    <location>
        <begin position="1290"/>
        <end position="1329"/>
    </location>
</feature>
<feature type="domain" description="EGF-like" evidence="13">
    <location>
        <begin position="1330"/>
        <end position="1368"/>
    </location>
</feature>
<feature type="domain" description="EGF-like" evidence="13">
    <location>
        <begin position="2077"/>
        <end position="2116"/>
    </location>
</feature>
<organism evidence="15 16">
    <name type="scientific">Clavelina lepadiformis</name>
    <name type="common">Light-bulb sea squirt</name>
    <name type="synonym">Ascidia lepadiformis</name>
    <dbReference type="NCBI Taxonomy" id="159417"/>
    <lineage>
        <taxon>Eukaryota</taxon>
        <taxon>Metazoa</taxon>
        <taxon>Chordata</taxon>
        <taxon>Tunicata</taxon>
        <taxon>Ascidiacea</taxon>
        <taxon>Aplousobranchia</taxon>
        <taxon>Clavelinidae</taxon>
        <taxon>Clavelina</taxon>
    </lineage>
</organism>
<dbReference type="InterPro" id="IPR012341">
    <property type="entry name" value="6hp_glycosidase-like_sf"/>
</dbReference>
<comment type="caution">
    <text evidence="15">The sequence shown here is derived from an EMBL/GenBank/DDBJ whole genome shotgun (WGS) entry which is preliminary data.</text>
</comment>
<evidence type="ECO:0000313" key="15">
    <source>
        <dbReference type="EMBL" id="CAK8687022.1"/>
    </source>
</evidence>
<dbReference type="PROSITE" id="PS00022">
    <property type="entry name" value="EGF_1"/>
    <property type="match status" value="2"/>
</dbReference>
<evidence type="ECO:0000259" key="14">
    <source>
        <dbReference type="PROSITE" id="PS50853"/>
    </source>
</evidence>
<comment type="caution">
    <text evidence="11">Lacks conserved residue(s) required for the propagation of feature annotation.</text>
</comment>
<dbReference type="EC" id="3.2.1.4" evidence="3"/>
<feature type="domain" description="EGF-like" evidence="13">
    <location>
        <begin position="1451"/>
        <end position="1491"/>
    </location>
</feature>
<sequence>MDLAVLTQVIILLNVVFHAQGFSSPFSELWTVSRTFADGGFEGDVKLPVLQRTTSGWELTLRFDKPVKGLQIWRGEINDIAPDFTYYVITNQPWNAYLQRGSTFDFHVLGYSQGGLPSLEVTFQNEVFGRTSAPSAGVDEKDENFFVDYDEVIRLSLKFFEAKRSGKMPEDNRISWKGDSGLYDGGAEGFDLTGGYYIGGDYIKFGFPMAFAITQLAWGALEFAGGYQKAGETVNLLKAIKWGTDYFVKAHVEENVLFGMVGDPSIGHGLWEGGFNMNWRRPAFKLTSTDPGSDLAAETAAALAAAALLFARHNEAYSFGLIRHAEQLYRFADTNRAKYDAFSIPGARAYYSSSDYGDELVWAALWLHKATHEKSYLDDAIVKYDEFRLAKQNTDKGLNYDNKILAVQVLLSELTGEYNTYMSPVLRFCDKWSSPIAPTTPDGLLSMPKVKAPMGFVANTAFLCAVAADQSLNATEAEIYKSMAANQVAEILGRNEGRSYMVGYGKDFPSSLHDRESSCPSPPRTCGWDFFKSPHYENANQLTGALVGGPDASGNLEDTRKNFVGNQPHILHNSAFQSAVAALSQFNLGLSSGPLVALDPSTIQELVFPNEVVVQFDACISDPCENNGVCNNIEGLNYLCQCPENVFGRNCENRLTPVMKWVNTWNIGAEVNFQLPNVRPVKPWQLKINFPSDCPLQEIEVWNICINVLDSSRENGELFLQQIDWQRDMDSLGMRFQFTDPRFVRNCFREESFRFLVVEEGSQSLVYNGADDCPRNLPHAFEGSGSGYFDELQEHSSSTSTDHRTSTTNVFSGIEELFVPTLPSLVSPPPVVQPTLVPTEAPTAPIFELPSEVAPGQLVEPTLIPTPRPPPAFGGSESTEVQLSGLPAKLVWQSTWVTGGQGEVHVEDSRPNENGEWILRMQFPPQCPIIGAQFWGACSIASLNDPQNGVFVFEQIGWQIYQSFFGFTVYFQSKNGYTSQECFLESGFTFTYEVSVKAHNTDVNNCPKEFRDIKPENSSQPDNTLGRGLIVTHGTLIPPDVALPQTTQPPVPSVEQLEADVMSDTEIELKWNQPEQGNVEIVYNPSPTEDTDSNAPDAIVIKKSALPDYTDIKSVERRLQMPKYSSSVLVGDLLPGMRYHFTGKLVKDGNAGPPTSLFVTTPPKDVQNFRAVSLNDSTIEISWLHGAGVHETYKVTYFPQGDTGYPKSPFNVPGGSTSAVISGLSKDTDFVVSVVAKSGNSMSDGVFEFVKTVVDQCSSATCSFNEICINQPTGPVCVCQRGYVGPPCVDVDECSGVNTCHANATCQNTIGSYSCSCKLGFNGNGVACYDIDECSSGNSPCTGPCTNTIGSYFCSCPIGFTGLVEACVDIDECTSGISTCPVHTTCVNNHGSYSCSCGEGFSLLGTECIDIDECDAGIVSCPEHSICSNTDGSYSCVCTKGFLNIEGNCADLDECSIGSHECHVNATCHNTIGGFYCTCETGFQGNGQACDALDADECLTGAHSCSVNARCTKTLGSYSCSCLPGYTGDGRTCQSLFGGPEVNECTLGTHNCHVHARCTDTSDSYDCTCQTGYVGDGSICEDIDECSFSQSANLCPIANSKCVNLEGSFRCECDVGWRAEENTCVDTDECALDTHDCHENGSCANTPGSFSCFCNPGFEGDGRLCVVAEFDALASIQASDTASVDDCTLGTHNCHEHARCTATIGSFDCTCRTGYLGNGVHCEDIDECSFSQSANLCPIANSKCVNLAGSFRCECDVGWRAEENACVDTDECALDMHDCHDNGSCINTPGSFWCVCPPGYEGDGKTCTEIIPAAPAAVDECTLGTHNCHVHARCSDTLESYECICEVGYGGNGTYCQDIDECSLDQPLVRCPIANSKCVNLEGSFKCECDVGWKADGNACVDTDECALDTHDCYNNESCVNTPGSFWCVCPPGYEGDGKICTEIIPAAPAAVDECTLGTHNCHVHARCSDTLESYDCICEVGYGGNGTYCQDIDECSFAQSLNLCPIANSKCVNLEGTFRCECDVGWKADGNACVDTDECALATHDCHTNASCTNSPGSFNCSCHPGFEGDGRTCTDADACASGPCHANANCTNATGGHSCACQPGFAGDGVNECSDVNECLDLASSGCHSKAICMNGNGSYQCICFPGFTGDGRTCTAI</sequence>
<name>A0ABP0G5D0_CLALP</name>
<dbReference type="PROSITE" id="PS01186">
    <property type="entry name" value="EGF_2"/>
    <property type="match status" value="21"/>
</dbReference>
<dbReference type="SUPFAM" id="SSF48208">
    <property type="entry name" value="Six-hairpin glycosidases"/>
    <property type="match status" value="1"/>
</dbReference>
<feature type="domain" description="EGF-like" evidence="13">
    <location>
        <begin position="2117"/>
        <end position="2158"/>
    </location>
</feature>
<accession>A0ABP0G5D0</accession>
<dbReference type="Proteomes" id="UP001642483">
    <property type="component" value="Unassembled WGS sequence"/>
</dbReference>
<feature type="domain" description="EGF-like" evidence="13">
    <location>
        <begin position="2036"/>
        <end position="2076"/>
    </location>
</feature>
<dbReference type="SUPFAM" id="SSF49384">
    <property type="entry name" value="Carbohydrate-binding domain"/>
    <property type="match status" value="1"/>
</dbReference>
<dbReference type="Pfam" id="PF12947">
    <property type="entry name" value="EGF_3"/>
    <property type="match status" value="8"/>
</dbReference>
<dbReference type="PANTHER" id="PTHR24050:SF28">
    <property type="entry name" value="UROMODULIN-LIKE"/>
    <property type="match status" value="1"/>
</dbReference>
<dbReference type="PROSITE" id="PS01187">
    <property type="entry name" value="EGF_CA"/>
    <property type="match status" value="5"/>
</dbReference>
<dbReference type="Gene3D" id="2.60.40.10">
    <property type="entry name" value="Immunoglobulins"/>
    <property type="match status" value="2"/>
</dbReference>
<dbReference type="SUPFAM" id="SSF57196">
    <property type="entry name" value="EGF/Laminin"/>
    <property type="match status" value="2"/>
</dbReference>
<feature type="domain" description="EGF-like" evidence="13">
    <location>
        <begin position="1902"/>
        <end position="1942"/>
    </location>
</feature>
<feature type="domain" description="EGF-like" evidence="13">
    <location>
        <begin position="1410"/>
        <end position="1450"/>
    </location>
</feature>
<keyword evidence="4 11" id="KW-0245">EGF-like domain</keyword>
<dbReference type="InterPro" id="IPR049883">
    <property type="entry name" value="NOTCH1_EGF-like"/>
</dbReference>
<dbReference type="SUPFAM" id="SSF49265">
    <property type="entry name" value="Fibronectin type III"/>
    <property type="match status" value="1"/>
</dbReference>
<feature type="domain" description="EGF-like" evidence="13">
    <location>
        <begin position="1951"/>
        <end position="1991"/>
    </location>
</feature>
<evidence type="ECO:0000256" key="7">
    <source>
        <dbReference type="ARBA" id="ARBA00023001"/>
    </source>
</evidence>
<feature type="chain" id="PRO_5047126501" description="cellulase" evidence="12">
    <location>
        <begin position="22"/>
        <end position="2160"/>
    </location>
</feature>
<feature type="signal peptide" evidence="12">
    <location>
        <begin position="1"/>
        <end position="21"/>
    </location>
</feature>
<dbReference type="PROSITE" id="PS00010">
    <property type="entry name" value="ASX_HYDROXYL"/>
    <property type="match status" value="17"/>
</dbReference>
<feature type="domain" description="EGF-like" evidence="13">
    <location>
        <begin position="1494"/>
        <end position="1534"/>
    </location>
</feature>
<feature type="domain" description="EGF-like" evidence="13">
    <location>
        <begin position="615"/>
        <end position="652"/>
    </location>
</feature>
<dbReference type="Gene3D" id="2.60.40.290">
    <property type="match status" value="1"/>
</dbReference>
<evidence type="ECO:0000256" key="1">
    <source>
        <dbReference type="ARBA" id="ARBA00000966"/>
    </source>
</evidence>